<dbReference type="Gene3D" id="1.10.260.40">
    <property type="entry name" value="lambda repressor-like DNA-binding domains"/>
    <property type="match status" value="1"/>
</dbReference>
<protein>
    <submittedName>
        <fullName evidence="2">Addiction module antidote protein, HigA family</fullName>
    </submittedName>
</protein>
<dbReference type="CDD" id="cd00093">
    <property type="entry name" value="HTH_XRE"/>
    <property type="match status" value="1"/>
</dbReference>
<keyword evidence="1" id="KW-0238">DNA-binding</keyword>
<dbReference type="SUPFAM" id="SSF47413">
    <property type="entry name" value="lambda repressor-like DNA-binding domains"/>
    <property type="match status" value="1"/>
</dbReference>
<dbReference type="PANTHER" id="PTHR36924:SF1">
    <property type="entry name" value="ANTITOXIN HIGA-1"/>
    <property type="match status" value="1"/>
</dbReference>
<dbReference type="PANTHER" id="PTHR36924">
    <property type="entry name" value="ANTITOXIN HIGA-1"/>
    <property type="match status" value="1"/>
</dbReference>
<dbReference type="InterPro" id="IPR001387">
    <property type="entry name" value="Cro/C1-type_HTH"/>
</dbReference>
<evidence type="ECO:0000256" key="1">
    <source>
        <dbReference type="ARBA" id="ARBA00023125"/>
    </source>
</evidence>
<proteinExistence type="predicted"/>
<evidence type="ECO:0000313" key="2">
    <source>
        <dbReference type="EMBL" id="OGI40163.1"/>
    </source>
</evidence>
<evidence type="ECO:0000313" key="3">
    <source>
        <dbReference type="Proteomes" id="UP000178379"/>
    </source>
</evidence>
<dbReference type="EMBL" id="MFSQ01000062">
    <property type="protein sequence ID" value="OGI40163.1"/>
    <property type="molecule type" value="Genomic_DNA"/>
</dbReference>
<name>A0A1F6T4W1_9PROT</name>
<sequence>MPEYPARGRRRPPTHPGELLREDILPAMGIAVSEFARRIGVSRQVVHRILAETHGLTPEMALRIGRFVGNGPRLWLRMQQEFDLWSASRVLKRELSGIEQYRDLAA</sequence>
<comment type="caution">
    <text evidence="2">The sequence shown here is derived from an EMBL/GenBank/DDBJ whole genome shotgun (WGS) entry which is preliminary data.</text>
</comment>
<dbReference type="NCBIfam" id="TIGR02607">
    <property type="entry name" value="antidote_HigA"/>
    <property type="match status" value="1"/>
</dbReference>
<organism evidence="2 3">
    <name type="scientific">Candidatus Muproteobacteria bacterium RBG_16_62_13</name>
    <dbReference type="NCBI Taxonomy" id="1817756"/>
    <lineage>
        <taxon>Bacteria</taxon>
        <taxon>Pseudomonadati</taxon>
        <taxon>Pseudomonadota</taxon>
        <taxon>Candidatus Muproteobacteria</taxon>
    </lineage>
</organism>
<reference evidence="2 3" key="1">
    <citation type="journal article" date="2016" name="Nat. Commun.">
        <title>Thousands of microbial genomes shed light on interconnected biogeochemical processes in an aquifer system.</title>
        <authorList>
            <person name="Anantharaman K."/>
            <person name="Brown C.T."/>
            <person name="Hug L.A."/>
            <person name="Sharon I."/>
            <person name="Castelle C.J."/>
            <person name="Probst A.J."/>
            <person name="Thomas B.C."/>
            <person name="Singh A."/>
            <person name="Wilkins M.J."/>
            <person name="Karaoz U."/>
            <person name="Brodie E.L."/>
            <person name="Williams K.H."/>
            <person name="Hubbard S.S."/>
            <person name="Banfield J.F."/>
        </authorList>
    </citation>
    <scope>NUCLEOTIDE SEQUENCE [LARGE SCALE GENOMIC DNA]</scope>
</reference>
<dbReference type="AlphaFoldDB" id="A0A1F6T4W1"/>
<gene>
    <name evidence="2" type="ORF">A2140_06905</name>
</gene>
<dbReference type="Proteomes" id="UP000178379">
    <property type="component" value="Unassembled WGS sequence"/>
</dbReference>
<dbReference type="InterPro" id="IPR010982">
    <property type="entry name" value="Lambda_DNA-bd_dom_sf"/>
</dbReference>
<dbReference type="InterPro" id="IPR013430">
    <property type="entry name" value="Toxin_antidote_HigA"/>
</dbReference>
<accession>A0A1F6T4W1</accession>
<dbReference type="STRING" id="1817756.A2140_06905"/>
<dbReference type="GO" id="GO:0003677">
    <property type="term" value="F:DNA binding"/>
    <property type="evidence" value="ECO:0007669"/>
    <property type="project" value="UniProtKB-KW"/>
</dbReference>